<keyword evidence="4" id="KW-1185">Reference proteome</keyword>
<proteinExistence type="predicted"/>
<organism evidence="3 4">
    <name type="scientific">Puccinia coronata f. sp. avenae</name>
    <dbReference type="NCBI Taxonomy" id="200324"/>
    <lineage>
        <taxon>Eukaryota</taxon>
        <taxon>Fungi</taxon>
        <taxon>Dikarya</taxon>
        <taxon>Basidiomycota</taxon>
        <taxon>Pucciniomycotina</taxon>
        <taxon>Pucciniomycetes</taxon>
        <taxon>Pucciniales</taxon>
        <taxon>Pucciniaceae</taxon>
        <taxon>Puccinia</taxon>
    </lineage>
</organism>
<accession>A0A2N5TU49</accession>
<evidence type="ECO:0000313" key="3">
    <source>
        <dbReference type="EMBL" id="PLW29023.1"/>
    </source>
</evidence>
<evidence type="ECO:0000313" key="4">
    <source>
        <dbReference type="Proteomes" id="UP000235388"/>
    </source>
</evidence>
<evidence type="ECO:0000256" key="2">
    <source>
        <dbReference type="SAM" id="MobiDB-lite"/>
    </source>
</evidence>
<feature type="region of interest" description="Disordered" evidence="2">
    <location>
        <begin position="190"/>
        <end position="240"/>
    </location>
</feature>
<sequence length="275" mass="30376">MTAYSTLRNVWFRRANQRAIRGRPRLTLVADHFCLKSVFIHDRVLPAQQGLAQQMGQREAASTARLTAAEGLLRNHLVAIYTSPFGSILHPQSTVSRLWFPGWGTEPTMAQKSNPPKPLRITIPNRSASGPLPQSPPPQGPLPQLTVPRQPIARVNRRNAIRRPPAQSGPASPTPAEPELKDIILHGPLVDRALGLPPPPPPPPPPSTPRQLTPLPPMRPSNVDYNTLPLPPIPDDSATPRPRRAILLLEELMDELMDELRNLQLEAELTQDDPT</sequence>
<reference evidence="3 4" key="1">
    <citation type="submission" date="2017-11" db="EMBL/GenBank/DDBJ databases">
        <title>De novo assembly and phasing of dikaryotic genomes from two isolates of Puccinia coronata f. sp. avenae, the causal agent of oat crown rust.</title>
        <authorList>
            <person name="Miller M.E."/>
            <person name="Zhang Y."/>
            <person name="Omidvar V."/>
            <person name="Sperschneider J."/>
            <person name="Schwessinger B."/>
            <person name="Raley C."/>
            <person name="Palmer J.M."/>
            <person name="Garnica D."/>
            <person name="Upadhyaya N."/>
            <person name="Rathjen J."/>
            <person name="Taylor J.M."/>
            <person name="Park R.F."/>
            <person name="Dodds P.N."/>
            <person name="Hirsch C.D."/>
            <person name="Kianian S.F."/>
            <person name="Figueroa M."/>
        </authorList>
    </citation>
    <scope>NUCLEOTIDE SEQUENCE [LARGE SCALE GENOMIC DNA]</scope>
    <source>
        <strain evidence="3">12NC29</strain>
    </source>
</reference>
<dbReference type="AlphaFoldDB" id="A0A2N5TU49"/>
<dbReference type="EMBL" id="PGCJ01000424">
    <property type="protein sequence ID" value="PLW29023.1"/>
    <property type="molecule type" value="Genomic_DNA"/>
</dbReference>
<keyword evidence="1" id="KW-0175">Coiled coil</keyword>
<protein>
    <submittedName>
        <fullName evidence="3">Uncharacterized protein</fullName>
    </submittedName>
</protein>
<comment type="caution">
    <text evidence="3">The sequence shown here is derived from an EMBL/GenBank/DDBJ whole genome shotgun (WGS) entry which is preliminary data.</text>
</comment>
<dbReference type="Proteomes" id="UP000235388">
    <property type="component" value="Unassembled WGS sequence"/>
</dbReference>
<name>A0A2N5TU49_9BASI</name>
<feature type="coiled-coil region" evidence="1">
    <location>
        <begin position="246"/>
        <end position="273"/>
    </location>
</feature>
<feature type="region of interest" description="Disordered" evidence="2">
    <location>
        <begin position="107"/>
        <end position="178"/>
    </location>
</feature>
<feature type="compositionally biased region" description="Pro residues" evidence="2">
    <location>
        <begin position="196"/>
        <end position="219"/>
    </location>
</feature>
<gene>
    <name evidence="3" type="ORF">PCANC_24926</name>
</gene>
<evidence type="ECO:0000256" key="1">
    <source>
        <dbReference type="SAM" id="Coils"/>
    </source>
</evidence>